<keyword evidence="1" id="KW-0472">Membrane</keyword>
<sequence>MKKMKFEVLMEKYPTKYTPIMKMYYWLTFPLMFIDLIVKVISLIKLDLYIFNELMQFISEIYLLSYIVIIKLDCNLRKNKNQNYKYWDTL</sequence>
<proteinExistence type="predicted"/>
<feature type="transmembrane region" description="Helical" evidence="1">
    <location>
        <begin position="24"/>
        <end position="44"/>
    </location>
</feature>
<protein>
    <submittedName>
        <fullName evidence="2">Uncharacterized protein</fullName>
    </submittedName>
</protein>
<accession>A0AAU9D6K2</accession>
<gene>
    <name evidence="2" type="ORF">XA3_04270</name>
</gene>
<dbReference type="Proteomes" id="UP001321861">
    <property type="component" value="Chromosome"/>
</dbReference>
<keyword evidence="1" id="KW-1133">Transmembrane helix</keyword>
<evidence type="ECO:0000313" key="2">
    <source>
        <dbReference type="EMBL" id="BDR57986.1"/>
    </source>
</evidence>
<name>A0AAU9D6K2_9LACO</name>
<keyword evidence="3" id="KW-1185">Reference proteome</keyword>
<dbReference type="KEGG" id="xap:XA3_04270"/>
<evidence type="ECO:0000256" key="1">
    <source>
        <dbReference type="SAM" id="Phobius"/>
    </source>
</evidence>
<dbReference type="AlphaFoldDB" id="A0AAU9D6K2"/>
<keyword evidence="1" id="KW-0812">Transmembrane</keyword>
<evidence type="ECO:0000313" key="3">
    <source>
        <dbReference type="Proteomes" id="UP001321861"/>
    </source>
</evidence>
<dbReference type="EMBL" id="AP026802">
    <property type="protein sequence ID" value="BDR57986.1"/>
    <property type="molecule type" value="Genomic_DNA"/>
</dbReference>
<reference evidence="2 3" key="1">
    <citation type="journal article" date="2023" name="Microbiol. Spectr.">
        <title>Symbiosis of Carpenter Bees with Uncharacterized Lactic Acid Bacteria Showing NAD Auxotrophy.</title>
        <authorList>
            <person name="Kawasaki S."/>
            <person name="Ozawa K."/>
            <person name="Mori T."/>
            <person name="Yamamoto A."/>
            <person name="Ito M."/>
            <person name="Ohkuma M."/>
            <person name="Sakamoto M."/>
            <person name="Matsutani M."/>
        </authorList>
    </citation>
    <scope>NUCLEOTIDE SEQUENCE [LARGE SCALE GENOMIC DNA]</scope>
    <source>
        <strain evidence="2 3">XA3</strain>
    </source>
</reference>
<organism evidence="2 3">
    <name type="scientific">Xylocopilactobacillus apicola</name>
    <dbReference type="NCBI Taxonomy" id="2932184"/>
    <lineage>
        <taxon>Bacteria</taxon>
        <taxon>Bacillati</taxon>
        <taxon>Bacillota</taxon>
        <taxon>Bacilli</taxon>
        <taxon>Lactobacillales</taxon>
        <taxon>Lactobacillaceae</taxon>
        <taxon>Xylocopilactobacillus</taxon>
    </lineage>
</organism>
<feature type="transmembrane region" description="Helical" evidence="1">
    <location>
        <begin position="50"/>
        <end position="70"/>
    </location>
</feature>